<sequence length="392" mass="46330">MPQINIKDIYAEFPDIVFDAWFLWLPALLLFFFWRLWKYYVRLSFLSSLDWVMLEIKLPREIYKSPQAMESVMNVFYHAKNPNLKEKYWDGFVRQWFSLEILGDGGEIRFFIRTQKFFKRMVEQQIYSHYPEVEVAEEDDYVKEFFDKGLDKEWKTYGTEFKLVAPDPFPIKTYVDYGLHDLATKEEQKIDPMTSFLEFLGSLKKGEQIWYQILIRTTTTEWKDSGKELVDKLMKREKRPKEGEVDFSSFSVSPGERKIAEAIEKNVSKYGFDVGMRTIYLARPDLFDKINVASMIGSMNQYNSMNLNGFKPTRVTDGNYFLVEKRVTAKKKKMLDAYRKRSYFYLPYIYPTFVLNTEELATIFHLPGSVAKTPTLRRIEAKKGEPPPGLPV</sequence>
<feature type="domain" description="DUF8128" evidence="2">
    <location>
        <begin position="95"/>
        <end position="375"/>
    </location>
</feature>
<dbReference type="Proteomes" id="UP000230959">
    <property type="component" value="Unassembled WGS sequence"/>
</dbReference>
<protein>
    <recommendedName>
        <fullName evidence="2">DUF8128 domain-containing protein</fullName>
    </recommendedName>
</protein>
<gene>
    <name evidence="3" type="ORF">COV02_00510</name>
</gene>
<keyword evidence="1" id="KW-0812">Transmembrane</keyword>
<evidence type="ECO:0000256" key="1">
    <source>
        <dbReference type="SAM" id="Phobius"/>
    </source>
</evidence>
<organism evidence="3 4">
    <name type="scientific">Candidatus Terrybacteria bacterium CG10_big_fil_rev_8_21_14_0_10_41_10</name>
    <dbReference type="NCBI Taxonomy" id="1975026"/>
    <lineage>
        <taxon>Bacteria</taxon>
        <taxon>Candidatus Terryibacteriota</taxon>
    </lineage>
</organism>
<accession>A0A2M8LB51</accession>
<comment type="caution">
    <text evidence="3">The sequence shown here is derived from an EMBL/GenBank/DDBJ whole genome shotgun (WGS) entry which is preliminary data.</text>
</comment>
<dbReference type="EMBL" id="PFER01000009">
    <property type="protein sequence ID" value="PJE73821.1"/>
    <property type="molecule type" value="Genomic_DNA"/>
</dbReference>
<evidence type="ECO:0000313" key="4">
    <source>
        <dbReference type="Proteomes" id="UP000230959"/>
    </source>
</evidence>
<name>A0A2M8LB51_9BACT</name>
<proteinExistence type="predicted"/>
<dbReference type="AlphaFoldDB" id="A0A2M8LB51"/>
<keyword evidence="1" id="KW-1133">Transmembrane helix</keyword>
<dbReference type="Pfam" id="PF26449">
    <property type="entry name" value="DUF8128"/>
    <property type="match status" value="1"/>
</dbReference>
<reference evidence="4" key="1">
    <citation type="submission" date="2017-09" db="EMBL/GenBank/DDBJ databases">
        <title>Depth-based differentiation of microbial function through sediment-hosted aquifers and enrichment of novel symbionts in the deep terrestrial subsurface.</title>
        <authorList>
            <person name="Probst A.J."/>
            <person name="Ladd B."/>
            <person name="Jarett J.K."/>
            <person name="Geller-Mcgrath D.E."/>
            <person name="Sieber C.M.K."/>
            <person name="Emerson J.B."/>
            <person name="Anantharaman K."/>
            <person name="Thomas B.C."/>
            <person name="Malmstrom R."/>
            <person name="Stieglmeier M."/>
            <person name="Klingl A."/>
            <person name="Woyke T."/>
            <person name="Ryan C.M."/>
            <person name="Banfield J.F."/>
        </authorList>
    </citation>
    <scope>NUCLEOTIDE SEQUENCE [LARGE SCALE GENOMIC DNA]</scope>
</reference>
<feature type="transmembrane region" description="Helical" evidence="1">
    <location>
        <begin position="20"/>
        <end position="37"/>
    </location>
</feature>
<dbReference type="InterPro" id="IPR058441">
    <property type="entry name" value="DUF8128"/>
</dbReference>
<evidence type="ECO:0000259" key="2">
    <source>
        <dbReference type="Pfam" id="PF26449"/>
    </source>
</evidence>
<keyword evidence="1" id="KW-0472">Membrane</keyword>
<evidence type="ECO:0000313" key="3">
    <source>
        <dbReference type="EMBL" id="PJE73821.1"/>
    </source>
</evidence>